<dbReference type="InterPro" id="IPR010699">
    <property type="entry name" value="DUF1275"/>
</dbReference>
<feature type="transmembrane region" description="Helical" evidence="1">
    <location>
        <begin position="75"/>
        <end position="95"/>
    </location>
</feature>
<organism evidence="2">
    <name type="scientific">bioreactor metagenome</name>
    <dbReference type="NCBI Taxonomy" id="1076179"/>
    <lineage>
        <taxon>unclassified sequences</taxon>
        <taxon>metagenomes</taxon>
        <taxon>ecological metagenomes</taxon>
    </lineage>
</organism>
<dbReference type="Pfam" id="PF06912">
    <property type="entry name" value="DUF1275"/>
    <property type="match status" value="1"/>
</dbReference>
<accession>A0A644X8N7</accession>
<proteinExistence type="predicted"/>
<protein>
    <recommendedName>
        <fullName evidence="3">DUF1275 domain-containing protein</fullName>
    </recommendedName>
</protein>
<gene>
    <name evidence="2" type="ORF">SDC9_58550</name>
</gene>
<comment type="caution">
    <text evidence="2">The sequence shown here is derived from an EMBL/GenBank/DDBJ whole genome shotgun (WGS) entry which is preliminary data.</text>
</comment>
<evidence type="ECO:0008006" key="3">
    <source>
        <dbReference type="Google" id="ProtNLM"/>
    </source>
</evidence>
<feature type="transmembrane region" description="Helical" evidence="1">
    <location>
        <begin position="107"/>
        <end position="126"/>
    </location>
</feature>
<name>A0A644X8N7_9ZZZZ</name>
<dbReference type="AlphaFoldDB" id="A0A644X8N7"/>
<evidence type="ECO:0000313" key="2">
    <source>
        <dbReference type="EMBL" id="MPM12198.1"/>
    </source>
</evidence>
<dbReference type="EMBL" id="VSSQ01001935">
    <property type="protein sequence ID" value="MPM12198.1"/>
    <property type="molecule type" value="Genomic_DNA"/>
</dbReference>
<reference evidence="2" key="1">
    <citation type="submission" date="2019-08" db="EMBL/GenBank/DDBJ databases">
        <authorList>
            <person name="Kucharzyk K."/>
            <person name="Murdoch R.W."/>
            <person name="Higgins S."/>
            <person name="Loffler F."/>
        </authorList>
    </citation>
    <scope>NUCLEOTIDE SEQUENCE</scope>
</reference>
<sequence length="243" mass="26607">MPAPTQTLTPAAEQTAPPCVRQTSDSLFIALILAFCAGFLGAYTCLTRGGVTVHTQRGNLTRLGIQIAQRNFEGALPYLCCTIFFLLGIAFAILVRHRCTVCPSRLHWRQVTVLIAATLLTVTGFLPQHHNLTALSFGSFVWGSQIETFLRVRRLDGEVVFSIGGLQSTARSFCVYSLHGTKHILLEGLTMLALVTVFVVGSMLAALSVELWQERAIWVCSGLMLVIFFAMFSKGKNDIKSPV</sequence>
<keyword evidence="1" id="KW-0472">Membrane</keyword>
<feature type="transmembrane region" description="Helical" evidence="1">
    <location>
        <begin position="215"/>
        <end position="232"/>
    </location>
</feature>
<keyword evidence="1" id="KW-1133">Transmembrane helix</keyword>
<dbReference type="PANTHER" id="PTHR37314:SF4">
    <property type="entry name" value="UPF0700 TRANSMEMBRANE PROTEIN YOAK"/>
    <property type="match status" value="1"/>
</dbReference>
<keyword evidence="1" id="KW-0812">Transmembrane</keyword>
<dbReference type="PANTHER" id="PTHR37314">
    <property type="entry name" value="SLR0142 PROTEIN"/>
    <property type="match status" value="1"/>
</dbReference>
<feature type="transmembrane region" description="Helical" evidence="1">
    <location>
        <begin position="189"/>
        <end position="209"/>
    </location>
</feature>
<evidence type="ECO:0000256" key="1">
    <source>
        <dbReference type="SAM" id="Phobius"/>
    </source>
</evidence>
<feature type="transmembrane region" description="Helical" evidence="1">
    <location>
        <begin position="27"/>
        <end position="46"/>
    </location>
</feature>